<dbReference type="GO" id="GO:0003677">
    <property type="term" value="F:DNA binding"/>
    <property type="evidence" value="ECO:0007669"/>
    <property type="project" value="InterPro"/>
</dbReference>
<gene>
    <name evidence="2" type="ORF">QN341_13435</name>
</gene>
<dbReference type="InterPro" id="IPR001387">
    <property type="entry name" value="Cro/C1-type_HTH"/>
</dbReference>
<sequence length="97" mass="11237">MAYIIKPRLKELLEKSEYSSQKEFAKAVGVREPTISRFDSQSRYDIVTLVAISRTLGVTIDDLFHITWYDPFNPDEQEYTNETLKNKMTEKSPKTGS</sequence>
<dbReference type="EMBL" id="JASUZX010000002">
    <property type="protein sequence ID" value="MDL5042010.1"/>
    <property type="molecule type" value="Genomic_DNA"/>
</dbReference>
<dbReference type="Pfam" id="PF13443">
    <property type="entry name" value="HTH_26"/>
    <property type="match status" value="1"/>
</dbReference>
<protein>
    <submittedName>
        <fullName evidence="2">Helix-turn-helix transcriptional regulator</fullName>
    </submittedName>
</protein>
<dbReference type="Proteomes" id="UP001223084">
    <property type="component" value="Unassembled WGS sequence"/>
</dbReference>
<dbReference type="Gene3D" id="1.10.260.40">
    <property type="entry name" value="lambda repressor-like DNA-binding domains"/>
    <property type="match status" value="1"/>
</dbReference>
<dbReference type="PROSITE" id="PS50943">
    <property type="entry name" value="HTH_CROC1"/>
    <property type="match status" value="1"/>
</dbReference>
<dbReference type="InterPro" id="IPR010982">
    <property type="entry name" value="Lambda_DNA-bd_dom_sf"/>
</dbReference>
<evidence type="ECO:0000259" key="1">
    <source>
        <dbReference type="PROSITE" id="PS50943"/>
    </source>
</evidence>
<dbReference type="RefSeq" id="WP_285958624.1">
    <property type="nucleotide sequence ID" value="NZ_JASUZX010000002.1"/>
</dbReference>
<dbReference type="AlphaFoldDB" id="A0AAW7CTR2"/>
<reference evidence="2" key="1">
    <citation type="submission" date="2023-06" db="EMBL/GenBank/DDBJ databases">
        <title>Probiogenomic evaluation and L lactic producing Weizmannia coaggulans BKMTCR2-2 from tree bark.</title>
        <authorList>
            <person name="Mahittikon J."/>
            <person name="Tanasupawat S."/>
        </authorList>
    </citation>
    <scope>NUCLEOTIDE SEQUENCE</scope>
    <source>
        <strain evidence="2">BKMTCR2-2</strain>
    </source>
</reference>
<evidence type="ECO:0000313" key="2">
    <source>
        <dbReference type="EMBL" id="MDL5042010.1"/>
    </source>
</evidence>
<dbReference type="SMART" id="SM00530">
    <property type="entry name" value="HTH_XRE"/>
    <property type="match status" value="1"/>
</dbReference>
<organism evidence="2 3">
    <name type="scientific">Heyndrickxia coagulans</name>
    <name type="common">Weizmannia coagulans</name>
    <dbReference type="NCBI Taxonomy" id="1398"/>
    <lineage>
        <taxon>Bacteria</taxon>
        <taxon>Bacillati</taxon>
        <taxon>Bacillota</taxon>
        <taxon>Bacilli</taxon>
        <taxon>Bacillales</taxon>
        <taxon>Bacillaceae</taxon>
        <taxon>Heyndrickxia</taxon>
    </lineage>
</organism>
<comment type="caution">
    <text evidence="2">The sequence shown here is derived from an EMBL/GenBank/DDBJ whole genome shotgun (WGS) entry which is preliminary data.</text>
</comment>
<proteinExistence type="predicted"/>
<evidence type="ECO:0000313" key="3">
    <source>
        <dbReference type="Proteomes" id="UP001223084"/>
    </source>
</evidence>
<dbReference type="SUPFAM" id="SSF47413">
    <property type="entry name" value="lambda repressor-like DNA-binding domains"/>
    <property type="match status" value="1"/>
</dbReference>
<feature type="domain" description="HTH cro/C1-type" evidence="1">
    <location>
        <begin position="20"/>
        <end position="63"/>
    </location>
</feature>
<dbReference type="CDD" id="cd00093">
    <property type="entry name" value="HTH_XRE"/>
    <property type="match status" value="1"/>
</dbReference>
<accession>A0AAW7CTR2</accession>
<name>A0AAW7CTR2_HEYCO</name>